<dbReference type="InterPro" id="IPR042070">
    <property type="entry name" value="PucR_C-HTH_sf"/>
</dbReference>
<evidence type="ECO:0000259" key="2">
    <source>
        <dbReference type="Pfam" id="PF05651"/>
    </source>
</evidence>
<keyword evidence="6" id="KW-1185">Reference proteome</keyword>
<reference evidence="5" key="1">
    <citation type="submission" date="2020-06" db="EMBL/GenBank/DDBJ databases">
        <title>Insight into the genomes of haloalkaliphilic bacilli from Kenyan soda lakes.</title>
        <authorList>
            <person name="Mwirichia R."/>
            <person name="Villamizar G.C."/>
            <person name="Poehlein A."/>
            <person name="Mugweru J."/>
            <person name="Kipnyargis A."/>
            <person name="Kiplimo D."/>
            <person name="Orwa P."/>
            <person name="Daniel R."/>
        </authorList>
    </citation>
    <scope>NUCLEOTIDE SEQUENCE</scope>
    <source>
        <strain evidence="5">B1096_S55</strain>
    </source>
</reference>
<dbReference type="InterPro" id="IPR041522">
    <property type="entry name" value="CdaR_GGDEF"/>
</dbReference>
<dbReference type="PANTHER" id="PTHR33744">
    <property type="entry name" value="CARBOHYDRATE DIACID REGULATOR"/>
    <property type="match status" value="1"/>
</dbReference>
<feature type="domain" description="Putative sugar diacid recognition" evidence="2">
    <location>
        <begin position="2"/>
        <end position="135"/>
    </location>
</feature>
<dbReference type="Gene3D" id="1.10.10.2840">
    <property type="entry name" value="PucR C-terminal helix-turn-helix domain"/>
    <property type="match status" value="1"/>
</dbReference>
<name>A0A9Q4B3Q4_SALAG</name>
<organism evidence="5 6">
    <name type="scientific">Salipaludibacillus agaradhaerens</name>
    <name type="common">Bacillus agaradhaerens</name>
    <dbReference type="NCBI Taxonomy" id="76935"/>
    <lineage>
        <taxon>Bacteria</taxon>
        <taxon>Bacillati</taxon>
        <taxon>Bacillota</taxon>
        <taxon>Bacilli</taxon>
        <taxon>Bacillales</taxon>
        <taxon>Bacillaceae</taxon>
    </lineage>
</organism>
<comment type="caution">
    <text evidence="5">The sequence shown here is derived from an EMBL/GenBank/DDBJ whole genome shotgun (WGS) entry which is preliminary data.</text>
</comment>
<feature type="domain" description="PucR C-terminal helix-turn-helix" evidence="3">
    <location>
        <begin position="308"/>
        <end position="364"/>
    </location>
</feature>
<protein>
    <submittedName>
        <fullName evidence="5">Helix-turn-helix domain-containing protein</fullName>
    </submittedName>
</protein>
<evidence type="ECO:0000259" key="4">
    <source>
        <dbReference type="Pfam" id="PF17853"/>
    </source>
</evidence>
<dbReference type="AlphaFoldDB" id="A0A9Q4B3Q4"/>
<dbReference type="EMBL" id="JABXYM010000001">
    <property type="protein sequence ID" value="MCR6097405.1"/>
    <property type="molecule type" value="Genomic_DNA"/>
</dbReference>
<evidence type="ECO:0000313" key="6">
    <source>
        <dbReference type="Proteomes" id="UP001057753"/>
    </source>
</evidence>
<accession>A0A9Q4B3Q4</accession>
<dbReference type="InterPro" id="IPR008599">
    <property type="entry name" value="Diacid_rec"/>
</dbReference>
<comment type="similarity">
    <text evidence="1">Belongs to the CdaR family.</text>
</comment>
<evidence type="ECO:0000256" key="1">
    <source>
        <dbReference type="ARBA" id="ARBA00006754"/>
    </source>
</evidence>
<dbReference type="PANTHER" id="PTHR33744:SF15">
    <property type="entry name" value="CARBOHYDRATE DIACID REGULATOR"/>
    <property type="match status" value="1"/>
</dbReference>
<dbReference type="Proteomes" id="UP001057753">
    <property type="component" value="Unassembled WGS sequence"/>
</dbReference>
<sequence length="371" mass="42485">MLSAEVAQNIVRRTMDILDYNINVMDEHGVIIGSGETERIGTVHEVAKHIQFKKESIEITVTDEQKWQGVKQGINLPVYFRGDIVGTVGITGPPNDVKGYGELVKMTAEMIIEQAFLLKQMQYDERLTREFVNQWVSGEGILDNNFIEKADMLSIDLAKTRGIILISHNGMTYENKRHELDKLEKALKPLLHKQDLLSLIKDTIVVVKTAKTDRDLLNTAKGWANYFSGQPLRLTTGLIYDSYSHIAYSYEQAVKTMEMSSLMRSEENVIAYKTKTVDVLFYHLLTHESIKRLPVDKPLLTQDQHADLLVTLETFIKHDGSITHTAKALFIHRNTLHYRLDKIYELTGKHPQRLVDLFYLYVSCVLKNTFS</sequence>
<dbReference type="InterPro" id="IPR009057">
    <property type="entry name" value="Homeodomain-like_sf"/>
</dbReference>
<evidence type="ECO:0000259" key="3">
    <source>
        <dbReference type="Pfam" id="PF13556"/>
    </source>
</evidence>
<dbReference type="RefSeq" id="WP_257821797.1">
    <property type="nucleotide sequence ID" value="NZ_JABXYM010000001.1"/>
</dbReference>
<gene>
    <name evidence="5" type="ORF">HXA33_12705</name>
</gene>
<evidence type="ECO:0000313" key="5">
    <source>
        <dbReference type="EMBL" id="MCR6097405.1"/>
    </source>
</evidence>
<dbReference type="InterPro" id="IPR051448">
    <property type="entry name" value="CdaR-like_regulators"/>
</dbReference>
<feature type="domain" description="CdaR GGDEF-like" evidence="4">
    <location>
        <begin position="143"/>
        <end position="259"/>
    </location>
</feature>
<dbReference type="SUPFAM" id="SSF46689">
    <property type="entry name" value="Homeodomain-like"/>
    <property type="match status" value="1"/>
</dbReference>
<dbReference type="Pfam" id="PF17853">
    <property type="entry name" value="GGDEF_2"/>
    <property type="match status" value="1"/>
</dbReference>
<dbReference type="Pfam" id="PF05651">
    <property type="entry name" value="Diacid_rec"/>
    <property type="match status" value="1"/>
</dbReference>
<dbReference type="Pfam" id="PF13556">
    <property type="entry name" value="HTH_30"/>
    <property type="match status" value="1"/>
</dbReference>
<proteinExistence type="inferred from homology"/>
<dbReference type="InterPro" id="IPR025736">
    <property type="entry name" value="PucR_C-HTH_dom"/>
</dbReference>